<organism evidence="1 2">
    <name type="scientific">Paenibacillus ehimensis</name>
    <dbReference type="NCBI Taxonomy" id="79264"/>
    <lineage>
        <taxon>Bacteria</taxon>
        <taxon>Bacillati</taxon>
        <taxon>Bacillota</taxon>
        <taxon>Bacilli</taxon>
        <taxon>Bacillales</taxon>
        <taxon>Paenibacillaceae</taxon>
        <taxon>Paenibacillus</taxon>
    </lineage>
</organism>
<sequence length="42" mass="4757">MENAKWDGEYMIDYPSIGVWKLKAGEQLTVTAELLGKKSAKR</sequence>
<dbReference type="EMBL" id="JAUMKJ010000005">
    <property type="protein sequence ID" value="MDO3676385.1"/>
    <property type="molecule type" value="Genomic_DNA"/>
</dbReference>
<gene>
    <name evidence="1" type="ORF">Q3C12_05170</name>
</gene>
<comment type="caution">
    <text evidence="1">The sequence shown here is derived from an EMBL/GenBank/DDBJ whole genome shotgun (WGS) entry which is preliminary data.</text>
</comment>
<dbReference type="RefSeq" id="WP_275452164.1">
    <property type="nucleotide sequence ID" value="NZ_JARLKN010000069.1"/>
</dbReference>
<protein>
    <submittedName>
        <fullName evidence="1">Uncharacterized protein</fullName>
    </submittedName>
</protein>
<proteinExistence type="predicted"/>
<dbReference type="Proteomes" id="UP001168883">
    <property type="component" value="Unassembled WGS sequence"/>
</dbReference>
<keyword evidence="2" id="KW-1185">Reference proteome</keyword>
<evidence type="ECO:0000313" key="2">
    <source>
        <dbReference type="Proteomes" id="UP001168883"/>
    </source>
</evidence>
<evidence type="ECO:0000313" key="1">
    <source>
        <dbReference type="EMBL" id="MDO3676385.1"/>
    </source>
</evidence>
<reference evidence="1" key="1">
    <citation type="submission" date="2023-07" db="EMBL/GenBank/DDBJ databases">
        <authorList>
            <person name="Aktuganov G."/>
            <person name="Boyko T."/>
            <person name="Delegan Y."/>
            <person name="Galimzianova N."/>
            <person name="Gilvanova E."/>
            <person name="Korobov V."/>
            <person name="Kuzmina L."/>
            <person name="Melentiev A."/>
            <person name="Milman P."/>
            <person name="Ryabova A."/>
            <person name="Stupak E."/>
            <person name="Yasakov T."/>
            <person name="Zharikova N."/>
            <person name="Zhurenko E."/>
        </authorList>
    </citation>
    <scope>NUCLEOTIDE SEQUENCE</scope>
    <source>
        <strain evidence="1">IB-739</strain>
    </source>
</reference>
<name>A0ABT8V8N1_9BACL</name>
<accession>A0ABT8V8N1</accession>